<organism evidence="1 2">
    <name type="scientific">Paracoccidioides brasiliensis</name>
    <dbReference type="NCBI Taxonomy" id="121759"/>
    <lineage>
        <taxon>Eukaryota</taxon>
        <taxon>Fungi</taxon>
        <taxon>Dikarya</taxon>
        <taxon>Ascomycota</taxon>
        <taxon>Pezizomycotina</taxon>
        <taxon>Eurotiomycetes</taxon>
        <taxon>Eurotiomycetidae</taxon>
        <taxon>Onygenales</taxon>
        <taxon>Ajellomycetaceae</taxon>
        <taxon>Paracoccidioides</taxon>
    </lineage>
</organism>
<evidence type="ECO:0000313" key="1">
    <source>
        <dbReference type="EMBL" id="ODH25770.1"/>
    </source>
</evidence>
<reference evidence="1 2" key="1">
    <citation type="submission" date="2016-06" db="EMBL/GenBank/DDBJ databases">
        <authorList>
            <person name="Kjaerup R.B."/>
            <person name="Dalgaard T.S."/>
            <person name="Juul-Madsen H.R."/>
        </authorList>
    </citation>
    <scope>NUCLEOTIDE SEQUENCE [LARGE SCALE GENOMIC DNA]</scope>
    <source>
        <strain evidence="1 2">Pb300</strain>
    </source>
</reference>
<comment type="caution">
    <text evidence="1">The sequence shown here is derived from an EMBL/GenBank/DDBJ whole genome shotgun (WGS) entry which is preliminary data.</text>
</comment>
<dbReference type="VEuPathDB" id="FungiDB:PADG_05777"/>
<gene>
    <name evidence="1" type="ORF">ACO22_05073</name>
</gene>
<dbReference type="AlphaFoldDB" id="A0A1D2JBE7"/>
<proteinExistence type="predicted"/>
<dbReference type="Proteomes" id="UP000242814">
    <property type="component" value="Unassembled WGS sequence"/>
</dbReference>
<protein>
    <submittedName>
        <fullName evidence="1">Uncharacterized protein</fullName>
    </submittedName>
</protein>
<evidence type="ECO:0000313" key="2">
    <source>
        <dbReference type="Proteomes" id="UP000242814"/>
    </source>
</evidence>
<accession>A0A1D2JBE7</accession>
<dbReference type="VEuPathDB" id="FungiDB:PABG_05463"/>
<sequence>MDKFQKAWNALNPPPSISRLEFQRVDQCPGQTMGRRFPPKLPAARLLLQDYKSQSRLTAGETGRKIDQNFAP</sequence>
<name>A0A1D2JBE7_PARBR</name>
<dbReference type="EMBL" id="LZYO01000214">
    <property type="protein sequence ID" value="ODH25770.1"/>
    <property type="molecule type" value="Genomic_DNA"/>
</dbReference>